<dbReference type="GO" id="GO:0005634">
    <property type="term" value="C:nucleus"/>
    <property type="evidence" value="ECO:0007669"/>
    <property type="project" value="UniProtKB-SubCell"/>
</dbReference>
<reference evidence="8" key="1">
    <citation type="journal article" date="2013" name="Genome Biol. Evol.">
        <title>Punctuated emergences of genetic and phenotypic innovations in eumetazoan, bilaterian, euteleostome, and hominidae ancestors.</title>
        <authorList>
            <person name="Wenger Y."/>
            <person name="Galliot B."/>
        </authorList>
    </citation>
    <scope>NUCLEOTIDE SEQUENCE</scope>
    <source>
        <tissue evidence="8">Whole animals</tissue>
    </source>
</reference>
<evidence type="ECO:0000313" key="8">
    <source>
        <dbReference type="EMBL" id="CDG67044.1"/>
    </source>
</evidence>
<evidence type="ECO:0000256" key="5">
    <source>
        <dbReference type="ARBA" id="ARBA00023163"/>
    </source>
</evidence>
<keyword evidence="6" id="KW-0539">Nucleus</keyword>
<proteinExistence type="evidence at transcript level"/>
<evidence type="ECO:0000256" key="6">
    <source>
        <dbReference type="ARBA" id="ARBA00023242"/>
    </source>
</evidence>
<gene>
    <name evidence="8" type="primary">MRGBP</name>
</gene>
<dbReference type="AlphaFoldDB" id="T2M4K4"/>
<dbReference type="Pfam" id="PF07904">
    <property type="entry name" value="Eaf7"/>
    <property type="match status" value="1"/>
</dbReference>
<dbReference type="EMBL" id="HAAD01000812">
    <property type="protein sequence ID" value="CDG67044.1"/>
    <property type="molecule type" value="mRNA"/>
</dbReference>
<keyword evidence="5" id="KW-0804">Transcription</keyword>
<dbReference type="GO" id="GO:0035267">
    <property type="term" value="C:NuA4 histone acetyltransferase complex"/>
    <property type="evidence" value="ECO:0007669"/>
    <property type="project" value="TreeGrafter"/>
</dbReference>
<accession>T2M4K4</accession>
<organism evidence="8">
    <name type="scientific">Hydra vulgaris</name>
    <name type="common">Hydra</name>
    <name type="synonym">Hydra attenuata</name>
    <dbReference type="NCBI Taxonomy" id="6087"/>
    <lineage>
        <taxon>Eukaryota</taxon>
        <taxon>Metazoa</taxon>
        <taxon>Cnidaria</taxon>
        <taxon>Hydrozoa</taxon>
        <taxon>Hydroidolina</taxon>
        <taxon>Anthoathecata</taxon>
        <taxon>Aplanulata</taxon>
        <taxon>Hydridae</taxon>
        <taxon>Hydra</taxon>
    </lineage>
</organism>
<comment type="similarity">
    <text evidence="2">Belongs to the EAF7 family.</text>
</comment>
<sequence length="176" mass="19971">FFFRYSIFIVTMWTPELEVNLFHALRGHKPTGINRFFHMACIHQKLVLNSDSKDISSKDVWDHLHEMYNLETLNELDDLPFNNATRDFMLPEEMTNPELMMSAPSSPATSFASTDDSSAPSRPTNLNLANIKNNPLLSTPDSLHSPKRKRNARQAQLSGSSQPSSPVTPNASKRRR</sequence>
<feature type="region of interest" description="Disordered" evidence="7">
    <location>
        <begin position="98"/>
        <end position="176"/>
    </location>
</feature>
<dbReference type="OrthoDB" id="5595141at2759"/>
<dbReference type="InterPro" id="IPR012423">
    <property type="entry name" value="Eaf7/MRGBP"/>
</dbReference>
<dbReference type="PANTHER" id="PTHR13581">
    <property type="entry name" value="MRG-BINDING PROTEIN"/>
    <property type="match status" value="1"/>
</dbReference>
<evidence type="ECO:0000256" key="4">
    <source>
        <dbReference type="ARBA" id="ARBA00023015"/>
    </source>
</evidence>
<evidence type="ECO:0000256" key="1">
    <source>
        <dbReference type="ARBA" id="ARBA00004123"/>
    </source>
</evidence>
<evidence type="ECO:0000256" key="7">
    <source>
        <dbReference type="SAM" id="MobiDB-lite"/>
    </source>
</evidence>
<name>T2M4K4_HYDVU</name>
<comment type="subcellular location">
    <subcellularLocation>
        <location evidence="1">Nucleus</location>
    </subcellularLocation>
</comment>
<dbReference type="GO" id="GO:0006357">
    <property type="term" value="P:regulation of transcription by RNA polymerase II"/>
    <property type="evidence" value="ECO:0007669"/>
    <property type="project" value="TreeGrafter"/>
</dbReference>
<feature type="non-terminal residue" evidence="8">
    <location>
        <position position="1"/>
    </location>
</feature>
<feature type="compositionally biased region" description="Polar residues" evidence="7">
    <location>
        <begin position="122"/>
        <end position="142"/>
    </location>
</feature>
<evidence type="ECO:0000256" key="2">
    <source>
        <dbReference type="ARBA" id="ARBA00007117"/>
    </source>
</evidence>
<dbReference type="PANTHER" id="PTHR13581:SF5">
    <property type="entry name" value="MRG_MORF4L-BINDING PROTEIN"/>
    <property type="match status" value="1"/>
</dbReference>
<keyword evidence="3" id="KW-0156">Chromatin regulator</keyword>
<feature type="compositionally biased region" description="Low complexity" evidence="7">
    <location>
        <begin position="102"/>
        <end position="121"/>
    </location>
</feature>
<feature type="compositionally biased region" description="Polar residues" evidence="7">
    <location>
        <begin position="153"/>
        <end position="176"/>
    </location>
</feature>
<dbReference type="GO" id="GO:0006325">
    <property type="term" value="P:chromatin organization"/>
    <property type="evidence" value="ECO:0007669"/>
    <property type="project" value="UniProtKB-KW"/>
</dbReference>
<keyword evidence="4" id="KW-0805">Transcription regulation</keyword>
<evidence type="ECO:0000256" key="3">
    <source>
        <dbReference type="ARBA" id="ARBA00022853"/>
    </source>
</evidence>
<protein>
    <submittedName>
        <fullName evidence="8">MRG-binding protein</fullName>
    </submittedName>
</protein>